<evidence type="ECO:0000256" key="1">
    <source>
        <dbReference type="SAM" id="Phobius"/>
    </source>
</evidence>
<dbReference type="Proteomes" id="UP000789342">
    <property type="component" value="Unassembled WGS sequence"/>
</dbReference>
<sequence>MFIDMCRHEITATSNNSVPPNISIDAVGKFTLPVVNGFTIAILNFTTFATSDNNFAIAFSALASSTTAPAAFVAFLVDVNRDFNDPFPIYQPTFPLSLLEINDCGESTFEGTGFRCIISGRTPGNSSKFQMSSTFLITGFILNLGQLKTDTPSGTKVIDARFDPLYFGGFLQRLFTNGGIEGRVYDSQGNFKSLWDIPLSMTVNSVGFGVFYNNTAFFASGGVQNGRWSIVSTDLQKVHTNDSGFVNPNIAATSSPNFSQIALETTSLTITFENAVRLSNGNITIYQQNPDNDLLRQTFSAKSHFVTLDPNEIDMKVTVLESTFNQPSSSYYVVIDDDFVRAKKTNEAVGGVPPRFWTLNTRTTTGLIRLSKDATSFFIQLPNSNRSSFVDQLISQISLALPISSSRLSSSPSFQFETNVKPDQLILPITVEETRNTSERGVTNILKCLDVLIRNKWITALAVLDKWEGVDESFGVEWIENEKINYKLATVGIALSILAVVVLWYFLTRKQKEGRKWIVLKLLLILVDFVFDVLFVVYHGMDFPWLHGPSVLFIALPIALNATLAILLPMYEISEKPFSYNKSQKYTLTYIVAFFAAIDLAFFELMDSKLGGWKIFNLKYSPVAEKVIFWGGVILFFIEDMGQWIIQILYKRDALKYDIIPYFTLVTSTLIIASHLIEWIHMVFFEKVDEKFEITEEDFS</sequence>
<protein>
    <submittedName>
        <fullName evidence="2">10983_t:CDS:1</fullName>
    </submittedName>
</protein>
<name>A0A9N9FRW7_9GLOM</name>
<feature type="transmembrane region" description="Helical" evidence="1">
    <location>
        <begin position="519"/>
        <end position="538"/>
    </location>
</feature>
<comment type="caution">
    <text evidence="2">The sequence shown here is derived from an EMBL/GenBank/DDBJ whole genome shotgun (WGS) entry which is preliminary data.</text>
</comment>
<feature type="transmembrane region" description="Helical" evidence="1">
    <location>
        <begin position="488"/>
        <end position="507"/>
    </location>
</feature>
<dbReference type="AlphaFoldDB" id="A0A9N9FRW7"/>
<gene>
    <name evidence="2" type="ORF">AMORRO_LOCUS5675</name>
</gene>
<dbReference type="EMBL" id="CAJVPV010003491">
    <property type="protein sequence ID" value="CAG8553252.1"/>
    <property type="molecule type" value="Genomic_DNA"/>
</dbReference>
<accession>A0A9N9FRW7</accession>
<feature type="transmembrane region" description="Helical" evidence="1">
    <location>
        <begin position="588"/>
        <end position="607"/>
    </location>
</feature>
<keyword evidence="3" id="KW-1185">Reference proteome</keyword>
<keyword evidence="1" id="KW-0812">Transmembrane</keyword>
<evidence type="ECO:0000313" key="3">
    <source>
        <dbReference type="Proteomes" id="UP000789342"/>
    </source>
</evidence>
<dbReference type="OrthoDB" id="2429939at2759"/>
<feature type="transmembrane region" description="Helical" evidence="1">
    <location>
        <begin position="662"/>
        <end position="684"/>
    </location>
</feature>
<proteinExistence type="predicted"/>
<evidence type="ECO:0000313" key="2">
    <source>
        <dbReference type="EMBL" id="CAG8553252.1"/>
    </source>
</evidence>
<organism evidence="2 3">
    <name type="scientific">Acaulospora morrowiae</name>
    <dbReference type="NCBI Taxonomy" id="94023"/>
    <lineage>
        <taxon>Eukaryota</taxon>
        <taxon>Fungi</taxon>
        <taxon>Fungi incertae sedis</taxon>
        <taxon>Mucoromycota</taxon>
        <taxon>Glomeromycotina</taxon>
        <taxon>Glomeromycetes</taxon>
        <taxon>Diversisporales</taxon>
        <taxon>Acaulosporaceae</taxon>
        <taxon>Acaulospora</taxon>
    </lineage>
</organism>
<reference evidence="2" key="1">
    <citation type="submission" date="2021-06" db="EMBL/GenBank/DDBJ databases">
        <authorList>
            <person name="Kallberg Y."/>
            <person name="Tangrot J."/>
            <person name="Rosling A."/>
        </authorList>
    </citation>
    <scope>NUCLEOTIDE SEQUENCE</scope>
    <source>
        <strain evidence="2">CL551</strain>
    </source>
</reference>
<keyword evidence="1" id="KW-0472">Membrane</keyword>
<feature type="transmembrane region" description="Helical" evidence="1">
    <location>
        <begin position="550"/>
        <end position="568"/>
    </location>
</feature>
<keyword evidence="1" id="KW-1133">Transmembrane helix</keyword>
<feature type="transmembrane region" description="Helical" evidence="1">
    <location>
        <begin position="627"/>
        <end position="650"/>
    </location>
</feature>